<dbReference type="Gene3D" id="3.30.1490.120">
    <property type="entry name" value="RNA polymerase Rpb7-like, N-terminal domain"/>
    <property type="match status" value="1"/>
</dbReference>
<evidence type="ECO:0000256" key="3">
    <source>
        <dbReference type="ARBA" id="ARBA00023163"/>
    </source>
</evidence>
<feature type="compositionally biased region" description="Basic and acidic residues" evidence="5">
    <location>
        <begin position="330"/>
        <end position="346"/>
    </location>
</feature>
<feature type="compositionally biased region" description="Basic and acidic residues" evidence="5">
    <location>
        <begin position="368"/>
        <end position="379"/>
    </location>
</feature>
<dbReference type="KEGG" id="bbes:BESB_006310"/>
<dbReference type="PANTHER" id="PTHR12709:SF5">
    <property type="entry name" value="DNA-DIRECTED RNA POLYMERASE I SUBUNIT RPA43"/>
    <property type="match status" value="1"/>
</dbReference>
<dbReference type="Gene3D" id="2.40.50.1060">
    <property type="match status" value="1"/>
</dbReference>
<evidence type="ECO:0000256" key="5">
    <source>
        <dbReference type="SAM" id="MobiDB-lite"/>
    </source>
</evidence>
<dbReference type="GO" id="GO:0006362">
    <property type="term" value="P:transcription elongation by RNA polymerase I"/>
    <property type="evidence" value="ECO:0007669"/>
    <property type="project" value="TreeGrafter"/>
</dbReference>
<comment type="caution">
    <text evidence="6">The sequence shown here is derived from an EMBL/GenBank/DDBJ whole genome shotgun (WGS) entry which is preliminary data.</text>
</comment>
<keyword evidence="4" id="KW-0539">Nucleus</keyword>
<dbReference type="EMBL" id="NWUJ01000001">
    <property type="protein sequence ID" value="PFH38290.1"/>
    <property type="molecule type" value="Genomic_DNA"/>
</dbReference>
<evidence type="ECO:0000313" key="6">
    <source>
        <dbReference type="EMBL" id="PFH38290.1"/>
    </source>
</evidence>
<gene>
    <name evidence="6" type="ORF">BESB_006310</name>
</gene>
<keyword evidence="3" id="KW-0804">Transcription</keyword>
<name>A0A2A9MQH2_BESBE</name>
<accession>A0A2A9MQH2</accession>
<dbReference type="InterPro" id="IPR045113">
    <property type="entry name" value="Rpb7-like"/>
</dbReference>
<comment type="subcellular location">
    <subcellularLocation>
        <location evidence="1">Nucleus</location>
    </subcellularLocation>
</comment>
<feature type="region of interest" description="Disordered" evidence="5">
    <location>
        <begin position="292"/>
        <end position="501"/>
    </location>
</feature>
<dbReference type="AlphaFoldDB" id="A0A2A9MQH2"/>
<keyword evidence="7" id="KW-1185">Reference proteome</keyword>
<evidence type="ECO:0000313" key="7">
    <source>
        <dbReference type="Proteomes" id="UP000224006"/>
    </source>
</evidence>
<evidence type="ECO:0000256" key="4">
    <source>
        <dbReference type="ARBA" id="ARBA00023242"/>
    </source>
</evidence>
<protein>
    <submittedName>
        <fullName evidence="6">DNA-directed RNA polymerase I RPA43</fullName>
    </submittedName>
</protein>
<dbReference type="GeneID" id="40305694"/>
<dbReference type="Proteomes" id="UP000224006">
    <property type="component" value="Chromosome I"/>
</dbReference>
<feature type="compositionally biased region" description="Basic residues" evidence="5">
    <location>
        <begin position="423"/>
        <end position="434"/>
    </location>
</feature>
<dbReference type="VEuPathDB" id="ToxoDB:BESB_006310"/>
<dbReference type="InterPro" id="IPR036898">
    <property type="entry name" value="RNA_pol_Rpb7-like_N_sf"/>
</dbReference>
<dbReference type="PANTHER" id="PTHR12709">
    <property type="entry name" value="DNA-DIRECTED RNA POLYMERASE II, III"/>
    <property type="match status" value="1"/>
</dbReference>
<dbReference type="GO" id="GO:0006352">
    <property type="term" value="P:DNA-templated transcription initiation"/>
    <property type="evidence" value="ECO:0007669"/>
    <property type="project" value="InterPro"/>
</dbReference>
<evidence type="ECO:0000256" key="2">
    <source>
        <dbReference type="ARBA" id="ARBA00022478"/>
    </source>
</evidence>
<dbReference type="STRING" id="94643.A0A2A9MQH2"/>
<dbReference type="OrthoDB" id="10250504at2759"/>
<keyword evidence="2 6" id="KW-0240">DNA-directed RNA polymerase</keyword>
<organism evidence="6 7">
    <name type="scientific">Besnoitia besnoiti</name>
    <name type="common">Apicomplexan protozoan</name>
    <dbReference type="NCBI Taxonomy" id="94643"/>
    <lineage>
        <taxon>Eukaryota</taxon>
        <taxon>Sar</taxon>
        <taxon>Alveolata</taxon>
        <taxon>Apicomplexa</taxon>
        <taxon>Conoidasida</taxon>
        <taxon>Coccidia</taxon>
        <taxon>Eucoccidiorida</taxon>
        <taxon>Eimeriorina</taxon>
        <taxon>Sarcocystidae</taxon>
        <taxon>Besnoitia</taxon>
    </lineage>
</organism>
<dbReference type="RefSeq" id="XP_029222299.1">
    <property type="nucleotide sequence ID" value="XM_029359386.1"/>
</dbReference>
<evidence type="ECO:0000256" key="1">
    <source>
        <dbReference type="ARBA" id="ARBA00004123"/>
    </source>
</evidence>
<feature type="compositionally biased region" description="Basic and acidic residues" evidence="5">
    <location>
        <begin position="451"/>
        <end position="486"/>
    </location>
</feature>
<dbReference type="GO" id="GO:0005736">
    <property type="term" value="C:RNA polymerase I complex"/>
    <property type="evidence" value="ECO:0007669"/>
    <property type="project" value="TreeGrafter"/>
</dbReference>
<sequence>MAQVPWEKLSQRPVSEAEAGEFLSRCLFQLRRCSLSSASDGTGVDGALIQQSEVVRQLRSVHAAVSQSQRLFSSRSAQPRASGETTTARDSEASFKDLADLRRSVFHVIKAKGMIQLLPRHLGNAKLGINLYLLNFLLKYLPEFHGVWLAVDGFRVLQPKSAHGSSACPLGYMIPDVDTGGGVMLFEIEVNCLVFKPKTNAMLIGRLQTVRPSHVRLLWLGLFSAVVPRHRLSRAYEIDQEQKKLIQQKGGAAIEQGDLVCFQLMSYTQGSRAELVSLEGSLESAYAGLVVSTKSEEAEKKKKKTHGARRGSEEEPAEGSESPNAKKKQTSHDEDRDRDAAPEEGKKKKRRKHEEENEDEGNAAAGEKASEPGRDGHDESDGEEEEKSKKKKKKRRDDDRETEEEEAASSKPEADEEGEVGEKKKKKERARKSHSHQEEETSPAAAHWRKDKQAGGEGVKRKAKHESREEADRAHVGKRKEEREDTGPADASPEHRKKKRK</sequence>
<reference evidence="6 7" key="1">
    <citation type="submission" date="2017-09" db="EMBL/GenBank/DDBJ databases">
        <title>Genome sequencing of Besnoitia besnoiti strain Bb-Ger1.</title>
        <authorList>
            <person name="Schares G."/>
            <person name="Venepally P."/>
            <person name="Lorenzi H.A."/>
        </authorList>
    </citation>
    <scope>NUCLEOTIDE SEQUENCE [LARGE SCALE GENOMIC DNA]</scope>
    <source>
        <strain evidence="6 7">Bb-Ger1</strain>
    </source>
</reference>
<proteinExistence type="predicted"/>